<feature type="non-terminal residue" evidence="1">
    <location>
        <position position="1"/>
    </location>
</feature>
<dbReference type="EMBL" id="CAJVPW010057666">
    <property type="protein sequence ID" value="CAG8776893.1"/>
    <property type="molecule type" value="Genomic_DNA"/>
</dbReference>
<accession>A0ACA9R5I3</accession>
<evidence type="ECO:0000313" key="1">
    <source>
        <dbReference type="EMBL" id="CAG8776893.1"/>
    </source>
</evidence>
<gene>
    <name evidence="1" type="ORF">SPELUC_LOCUS16130</name>
</gene>
<organism evidence="1 2">
    <name type="scientific">Cetraspora pellucida</name>
    <dbReference type="NCBI Taxonomy" id="1433469"/>
    <lineage>
        <taxon>Eukaryota</taxon>
        <taxon>Fungi</taxon>
        <taxon>Fungi incertae sedis</taxon>
        <taxon>Mucoromycota</taxon>
        <taxon>Glomeromycotina</taxon>
        <taxon>Glomeromycetes</taxon>
        <taxon>Diversisporales</taxon>
        <taxon>Gigasporaceae</taxon>
        <taxon>Cetraspora</taxon>
    </lineage>
</organism>
<evidence type="ECO:0000313" key="2">
    <source>
        <dbReference type="Proteomes" id="UP000789366"/>
    </source>
</evidence>
<protein>
    <submittedName>
        <fullName evidence="1">16532_t:CDS:1</fullName>
    </submittedName>
</protein>
<sequence length="94" mass="10808">MITNILENDDGFDYFAQTLVHNWDPLGYLIFWINNVSDAPNKATITRAFNDQVEWLITNGTKKEQEKAQYLKKQFRGLRGTSSPARPPATDHSH</sequence>
<comment type="caution">
    <text evidence="1">The sequence shown here is derived from an EMBL/GenBank/DDBJ whole genome shotgun (WGS) entry which is preliminary data.</text>
</comment>
<keyword evidence="2" id="KW-1185">Reference proteome</keyword>
<proteinExistence type="predicted"/>
<dbReference type="Proteomes" id="UP000789366">
    <property type="component" value="Unassembled WGS sequence"/>
</dbReference>
<reference evidence="1" key="1">
    <citation type="submission" date="2021-06" db="EMBL/GenBank/DDBJ databases">
        <authorList>
            <person name="Kallberg Y."/>
            <person name="Tangrot J."/>
            <person name="Rosling A."/>
        </authorList>
    </citation>
    <scope>NUCLEOTIDE SEQUENCE</scope>
    <source>
        <strain evidence="1">28 12/20/2015</strain>
    </source>
</reference>
<name>A0ACA9R5I3_9GLOM</name>
<feature type="non-terminal residue" evidence="1">
    <location>
        <position position="94"/>
    </location>
</feature>